<dbReference type="PANTHER" id="PTHR19918:SF35">
    <property type="entry name" value="FIZZY-RELATED PROTEIN HOMOLOG ISOFORM X1"/>
    <property type="match status" value="1"/>
</dbReference>
<reference evidence="6" key="2">
    <citation type="submission" date="2025-09" db="UniProtKB">
        <authorList>
            <consortium name="Ensembl"/>
        </authorList>
    </citation>
    <scope>IDENTIFICATION</scope>
</reference>
<dbReference type="Proteomes" id="UP000261420">
    <property type="component" value="Unplaced"/>
</dbReference>
<accession>A0A3B4TUJ2</accession>
<feature type="repeat" description="WD" evidence="4">
    <location>
        <begin position="335"/>
        <end position="367"/>
    </location>
</feature>
<proteinExistence type="inferred from homology"/>
<evidence type="ECO:0000313" key="7">
    <source>
        <dbReference type="Proteomes" id="UP000261420"/>
    </source>
</evidence>
<dbReference type="Ensembl" id="ENSSDUT00000010139.1">
    <property type="protein sequence ID" value="ENSSDUP00000009946.1"/>
    <property type="gene ID" value="ENSSDUG00000007287.1"/>
</dbReference>
<dbReference type="InterPro" id="IPR056150">
    <property type="entry name" value="WD40_CDC20-Fz"/>
</dbReference>
<dbReference type="SMART" id="SM00320">
    <property type="entry name" value="WD40"/>
    <property type="match status" value="6"/>
</dbReference>
<evidence type="ECO:0000256" key="4">
    <source>
        <dbReference type="PROSITE-ProRule" id="PRU00221"/>
    </source>
</evidence>
<dbReference type="GO" id="GO:1905786">
    <property type="term" value="P:positive regulation of anaphase-promoting complex-dependent catabolic process"/>
    <property type="evidence" value="ECO:0007669"/>
    <property type="project" value="TreeGrafter"/>
</dbReference>
<dbReference type="GeneTree" id="ENSGT00950000183104"/>
<evidence type="ECO:0000256" key="1">
    <source>
        <dbReference type="ARBA" id="ARBA00006445"/>
    </source>
</evidence>
<dbReference type="SUPFAM" id="SSF50978">
    <property type="entry name" value="WD40 repeat-like"/>
    <property type="match status" value="1"/>
</dbReference>
<reference evidence="6" key="1">
    <citation type="submission" date="2025-08" db="UniProtKB">
        <authorList>
            <consortium name="Ensembl"/>
        </authorList>
    </citation>
    <scope>IDENTIFICATION</scope>
</reference>
<evidence type="ECO:0000259" key="5">
    <source>
        <dbReference type="Pfam" id="PF24807"/>
    </source>
</evidence>
<dbReference type="Pfam" id="PF24807">
    <property type="entry name" value="WD40_CDC20-Fz"/>
    <property type="match status" value="1"/>
</dbReference>
<sequence>MYLRSLRGDFCSEFLLLIHRDGDPLRVASPGGSGGLKGAGEGSRGALLLVSPEDMDQEYERRLLRQINHQNLPTEARLSKCVSATCSPVSVKSGDRFIPTRAGSNWSINFHYANENCRSPNQNHKAKDASSDSSKDTVAYAALLRNELLGAGIETVPDPHTDDRRHTVLSQDSHSLFRYTVHTKRVPFDSDNEVSPYSLSPLSNKSHKLLRSPRKPARKISKIPFKVLDAPELQDDFYLNLVDWSAGNLLSVGLGACVYLWSACTSQGSLVAVGTHKGYVQIWDAAGGRKLTSLEGHSARVGALAWNGEQLSSGSRDRVILQRDVRTPPSAERRLQGHRQEVCGLKWSPDHQHLASGGNDNKLLVWNSSSLLPVQQYSDHLAAVKAIAWSPHQHGLLASGGGTADRCLRFWNTLTGQALQSTDTGSQVCNLAWSKHANELVSTHGYSQNQILVWKYPSLTQVAKLTGHSYRVLYLAVSPDGEAIVTGAGDETLRFWNVFSKTRCTKESKSVLNLFTRIR</sequence>
<dbReference type="InterPro" id="IPR001680">
    <property type="entry name" value="WD40_rpt"/>
</dbReference>
<dbReference type="PROSITE" id="PS00678">
    <property type="entry name" value="WD_REPEATS_1"/>
    <property type="match status" value="1"/>
</dbReference>
<keyword evidence="7" id="KW-1185">Reference proteome</keyword>
<evidence type="ECO:0000256" key="2">
    <source>
        <dbReference type="ARBA" id="ARBA00022574"/>
    </source>
</evidence>
<comment type="similarity">
    <text evidence="1">Belongs to the WD repeat CDC20/Fizzy family.</text>
</comment>
<keyword evidence="3" id="KW-0677">Repeat</keyword>
<dbReference type="InterPro" id="IPR019775">
    <property type="entry name" value="WD40_repeat_CS"/>
</dbReference>
<keyword evidence="2 4" id="KW-0853">WD repeat</keyword>
<protein>
    <submittedName>
        <fullName evidence="6">Fizzy and cell division cycle 20 related 1</fullName>
    </submittedName>
</protein>
<dbReference type="STRING" id="41447.ENSSDUP00000009946"/>
<dbReference type="GO" id="GO:0031145">
    <property type="term" value="P:anaphase-promoting complex-dependent catabolic process"/>
    <property type="evidence" value="ECO:0007669"/>
    <property type="project" value="TreeGrafter"/>
</dbReference>
<dbReference type="InterPro" id="IPR015943">
    <property type="entry name" value="WD40/YVTN_repeat-like_dom_sf"/>
</dbReference>
<feature type="repeat" description="WD" evidence="4">
    <location>
        <begin position="465"/>
        <end position="498"/>
    </location>
</feature>
<organism evidence="6 7">
    <name type="scientific">Seriola dumerili</name>
    <name type="common">Greater amberjack</name>
    <name type="synonym">Caranx dumerili</name>
    <dbReference type="NCBI Taxonomy" id="41447"/>
    <lineage>
        <taxon>Eukaryota</taxon>
        <taxon>Metazoa</taxon>
        <taxon>Chordata</taxon>
        <taxon>Craniata</taxon>
        <taxon>Vertebrata</taxon>
        <taxon>Euteleostomi</taxon>
        <taxon>Actinopterygii</taxon>
        <taxon>Neopterygii</taxon>
        <taxon>Teleostei</taxon>
        <taxon>Neoteleostei</taxon>
        <taxon>Acanthomorphata</taxon>
        <taxon>Carangaria</taxon>
        <taxon>Carangiformes</taxon>
        <taxon>Carangidae</taxon>
        <taxon>Seriola</taxon>
    </lineage>
</organism>
<dbReference type="InterPro" id="IPR033010">
    <property type="entry name" value="Cdc20/Fizzy"/>
</dbReference>
<feature type="domain" description="CDC20/Fizzy WD40" evidence="5">
    <location>
        <begin position="264"/>
        <end position="496"/>
    </location>
</feature>
<dbReference type="PROSITE" id="PS50082">
    <property type="entry name" value="WD_REPEATS_2"/>
    <property type="match status" value="2"/>
</dbReference>
<dbReference type="PANTHER" id="PTHR19918">
    <property type="entry name" value="CELL DIVISION CYCLE 20 CDC20 FIZZY -RELATED"/>
    <property type="match status" value="1"/>
</dbReference>
<dbReference type="InterPro" id="IPR036322">
    <property type="entry name" value="WD40_repeat_dom_sf"/>
</dbReference>
<evidence type="ECO:0000313" key="6">
    <source>
        <dbReference type="Ensembl" id="ENSSDUP00000009946.1"/>
    </source>
</evidence>
<evidence type="ECO:0000256" key="3">
    <source>
        <dbReference type="ARBA" id="ARBA00022737"/>
    </source>
</evidence>
<dbReference type="GO" id="GO:0005680">
    <property type="term" value="C:anaphase-promoting complex"/>
    <property type="evidence" value="ECO:0007669"/>
    <property type="project" value="TreeGrafter"/>
</dbReference>
<dbReference type="PROSITE" id="PS50294">
    <property type="entry name" value="WD_REPEATS_REGION"/>
    <property type="match status" value="2"/>
</dbReference>
<name>A0A3B4TUJ2_SERDU</name>
<dbReference type="GO" id="GO:1990757">
    <property type="term" value="F:ubiquitin ligase activator activity"/>
    <property type="evidence" value="ECO:0007669"/>
    <property type="project" value="TreeGrafter"/>
</dbReference>
<dbReference type="AlphaFoldDB" id="A0A3B4TUJ2"/>
<dbReference type="GO" id="GO:0010997">
    <property type="term" value="F:anaphase-promoting complex binding"/>
    <property type="evidence" value="ECO:0007669"/>
    <property type="project" value="InterPro"/>
</dbReference>
<dbReference type="Gene3D" id="2.130.10.10">
    <property type="entry name" value="YVTN repeat-like/Quinoprotein amine dehydrogenase"/>
    <property type="match status" value="1"/>
</dbReference>